<proteinExistence type="predicted"/>
<dbReference type="EMBL" id="BQFW01000002">
    <property type="protein sequence ID" value="GJJ69258.1"/>
    <property type="molecule type" value="Genomic_DNA"/>
</dbReference>
<reference evidence="2" key="2">
    <citation type="journal article" date="2022" name="Microbiol. Resour. Announc.">
        <title>Whole-Genome Sequence of Entomortierella parvispora E1425, a Mucoromycotan Fungus Associated with Burkholderiaceae-Related Endosymbiotic Bacteria.</title>
        <authorList>
            <person name="Herlambang A."/>
            <person name="Guo Y."/>
            <person name="Takashima Y."/>
            <person name="Narisawa K."/>
            <person name="Ohta H."/>
            <person name="Nishizawa T."/>
        </authorList>
    </citation>
    <scope>NUCLEOTIDE SEQUENCE</scope>
    <source>
        <strain evidence="2">E1425</strain>
    </source>
</reference>
<protein>
    <submittedName>
        <fullName evidence="2">Uncharacterized protein</fullName>
    </submittedName>
</protein>
<dbReference type="Proteomes" id="UP000827284">
    <property type="component" value="Unassembled WGS sequence"/>
</dbReference>
<dbReference type="AlphaFoldDB" id="A0A9P3H377"/>
<organism evidence="2 3">
    <name type="scientific">Entomortierella parvispora</name>
    <dbReference type="NCBI Taxonomy" id="205924"/>
    <lineage>
        <taxon>Eukaryota</taxon>
        <taxon>Fungi</taxon>
        <taxon>Fungi incertae sedis</taxon>
        <taxon>Mucoromycota</taxon>
        <taxon>Mortierellomycotina</taxon>
        <taxon>Mortierellomycetes</taxon>
        <taxon>Mortierellales</taxon>
        <taxon>Mortierellaceae</taxon>
        <taxon>Entomortierella</taxon>
    </lineage>
</organism>
<dbReference type="OrthoDB" id="2377164at2759"/>
<keyword evidence="3" id="KW-1185">Reference proteome</keyword>
<evidence type="ECO:0000313" key="3">
    <source>
        <dbReference type="Proteomes" id="UP000827284"/>
    </source>
</evidence>
<sequence>MRYTSILAFVALASVAMAKVRCRCSDDGNSINKADTAFACNRGLDYGVESDGYCYVVVKSNAVAVLRYCPNENTSSCQTVA</sequence>
<name>A0A9P3H377_9FUNG</name>
<evidence type="ECO:0000313" key="2">
    <source>
        <dbReference type="EMBL" id="GJJ69258.1"/>
    </source>
</evidence>
<accession>A0A9P3H377</accession>
<comment type="caution">
    <text evidence="2">The sequence shown here is derived from an EMBL/GenBank/DDBJ whole genome shotgun (WGS) entry which is preliminary data.</text>
</comment>
<feature type="signal peptide" evidence="1">
    <location>
        <begin position="1"/>
        <end position="22"/>
    </location>
</feature>
<keyword evidence="1" id="KW-0732">Signal</keyword>
<feature type="chain" id="PRO_5040123161" evidence="1">
    <location>
        <begin position="23"/>
        <end position="81"/>
    </location>
</feature>
<gene>
    <name evidence="2" type="ORF">EMPS_01604</name>
</gene>
<evidence type="ECO:0000256" key="1">
    <source>
        <dbReference type="SAM" id="SignalP"/>
    </source>
</evidence>
<reference evidence="2" key="1">
    <citation type="submission" date="2021-11" db="EMBL/GenBank/DDBJ databases">
        <authorList>
            <person name="Herlambang A."/>
            <person name="Guo Y."/>
            <person name="Takashima Y."/>
            <person name="Nishizawa T."/>
        </authorList>
    </citation>
    <scope>NUCLEOTIDE SEQUENCE</scope>
    <source>
        <strain evidence="2">E1425</strain>
    </source>
</reference>